<dbReference type="SUPFAM" id="SSF48113">
    <property type="entry name" value="Heme-dependent peroxidases"/>
    <property type="match status" value="1"/>
</dbReference>
<evidence type="ECO:0000313" key="6">
    <source>
        <dbReference type="EnsemblMetazoa" id="AALFPA23_009787.P13547"/>
    </source>
</evidence>
<reference evidence="7" key="1">
    <citation type="journal article" date="2015" name="Proc. Natl. Acad. Sci. U.S.A.">
        <title>Genome sequence of the Asian Tiger mosquito, Aedes albopictus, reveals insights into its biology, genetics, and evolution.</title>
        <authorList>
            <person name="Chen X.G."/>
            <person name="Jiang X."/>
            <person name="Gu J."/>
            <person name="Xu M."/>
            <person name="Wu Y."/>
            <person name="Deng Y."/>
            <person name="Zhang C."/>
            <person name="Bonizzoni M."/>
            <person name="Dermauw W."/>
            <person name="Vontas J."/>
            <person name="Armbruster P."/>
            <person name="Huang X."/>
            <person name="Yang Y."/>
            <person name="Zhang H."/>
            <person name="He W."/>
            <person name="Peng H."/>
            <person name="Liu Y."/>
            <person name="Wu K."/>
            <person name="Chen J."/>
            <person name="Lirakis M."/>
            <person name="Topalis P."/>
            <person name="Van Leeuwen T."/>
            <person name="Hall A.B."/>
            <person name="Jiang X."/>
            <person name="Thorpe C."/>
            <person name="Mueller R.L."/>
            <person name="Sun C."/>
            <person name="Waterhouse R.M."/>
            <person name="Yan G."/>
            <person name="Tu Z.J."/>
            <person name="Fang X."/>
            <person name="James A.A."/>
        </authorList>
    </citation>
    <scope>NUCLEOTIDE SEQUENCE [LARGE SCALE GENOMIC DNA]</scope>
    <source>
        <strain evidence="7">Foshan</strain>
    </source>
</reference>
<evidence type="ECO:0000256" key="5">
    <source>
        <dbReference type="SAM" id="MobiDB-lite"/>
    </source>
</evidence>
<dbReference type="PRINTS" id="PR00457">
    <property type="entry name" value="ANPEROXIDASE"/>
</dbReference>
<dbReference type="Gene3D" id="1.10.640.10">
    <property type="entry name" value="Haem peroxidase domain superfamily, animal type"/>
    <property type="match status" value="1"/>
</dbReference>
<reference evidence="6" key="2">
    <citation type="submission" date="2025-05" db="UniProtKB">
        <authorList>
            <consortium name="EnsemblMetazoa"/>
        </authorList>
    </citation>
    <scope>IDENTIFICATION</scope>
    <source>
        <strain evidence="6">Foshan</strain>
    </source>
</reference>
<dbReference type="RefSeq" id="XP_029716156.2">
    <property type="nucleotide sequence ID" value="XM_029860296.2"/>
</dbReference>
<keyword evidence="4" id="KW-0325">Glycoprotein</keyword>
<dbReference type="EnsemblMetazoa" id="AALFPA23_009787.R13547">
    <property type="protein sequence ID" value="AALFPA23_009787.P13547"/>
    <property type="gene ID" value="AALFPA23_009787"/>
</dbReference>
<evidence type="ECO:0000256" key="2">
    <source>
        <dbReference type="ARBA" id="ARBA00022525"/>
    </source>
</evidence>
<keyword evidence="3" id="KW-0575">Peroxidase</keyword>
<dbReference type="InterPro" id="IPR010255">
    <property type="entry name" value="Haem_peroxidase_sf"/>
</dbReference>
<name>A0ABM1YJR5_AEDAL</name>
<sequence>MKLLNSSEVVRRFDVALLMVLMVLIGEAIPRATAAIHTGYWHQTENTLDEGPPCPTGTTCVRPMRCDAVMQLYWTNLTLAMEMGPNYWDSAYGLASSPSLLDAAFQRCWIFTEASGRAHHEGICCQLEEPRVPELSDAAYVEGNALPMFDPDDDVEKVDDGQAGTVEGEDEQQQQQQQQQLSNDIDQDWQNGNIRKSSSISDYERLIGLSSNEAHIRTKRCLIGPECTFKQHRYRRFNGRCNNIRTGRSLWGSAGYPMERILPPAYNNGVSSSRMLSSDGRYLPSSRVVSDTMFADLHIPHRKHNVLMMQLGQFLVHDISRNKAAVVHSKCCLPDDSHRNPHPHPECSPIRVASKDSFYSQFNVRCMNFIRTARAPLSQCNVGHGRQISEVTHFIDGSMIYGSSKQEADLLRAHQGGRLKSVQHRQARYELPPLDAPFVCTSAAKACFKAGDTRTNQVLTLVAFHTLFLREHNRIARELEKINPHWSDDILFHETRRIVSSVFQHIIYNEYLPKIVGPDFMEMYDLHTSRGHSNFYNANRNPALTSEFSTAAFRFGHSTVPGQFELPRRLINTHETFFNPSAITEPTFFDELLHGIMQQPMQKVDDMFTHSLTRFLNPEEGRPYGMDLAAINIQRTKDHAIRPYNDYLRLSGREVKRSFEDFGPVHGPKLAKLYSSPDDVNLYVGGILEEPVAGGVVGQTFAEIIGDQFARLKQGDRYFYSNGRVTNPGHFTKPQLQEVQRMTMAGIICANVNDRTGFEVALEALNLPDATNNPLVPCRSNQIPQLNLKWWKD</sequence>
<evidence type="ECO:0000256" key="4">
    <source>
        <dbReference type="ARBA" id="ARBA00023180"/>
    </source>
</evidence>
<comment type="subcellular location">
    <subcellularLocation>
        <location evidence="1">Secreted</location>
    </subcellularLocation>
</comment>
<dbReference type="InterPro" id="IPR037120">
    <property type="entry name" value="Haem_peroxidase_sf_animal"/>
</dbReference>
<keyword evidence="7" id="KW-1185">Reference proteome</keyword>
<dbReference type="PANTHER" id="PTHR11475">
    <property type="entry name" value="OXIDASE/PEROXIDASE"/>
    <property type="match status" value="1"/>
</dbReference>
<feature type="region of interest" description="Disordered" evidence="5">
    <location>
        <begin position="148"/>
        <end position="194"/>
    </location>
</feature>
<dbReference type="Proteomes" id="UP000069940">
    <property type="component" value="Unassembled WGS sequence"/>
</dbReference>
<keyword evidence="3" id="KW-0560">Oxidoreductase</keyword>
<feature type="compositionally biased region" description="Polar residues" evidence="5">
    <location>
        <begin position="181"/>
        <end position="194"/>
    </location>
</feature>
<dbReference type="PANTHER" id="PTHR11475:SF4">
    <property type="entry name" value="CHORION PEROXIDASE"/>
    <property type="match status" value="1"/>
</dbReference>
<dbReference type="PROSITE" id="PS50292">
    <property type="entry name" value="PEROXIDASE_3"/>
    <property type="match status" value="1"/>
</dbReference>
<dbReference type="InterPro" id="IPR019791">
    <property type="entry name" value="Haem_peroxidase_animal"/>
</dbReference>
<accession>A0ABM1YJR5</accession>
<evidence type="ECO:0000256" key="1">
    <source>
        <dbReference type="ARBA" id="ARBA00004613"/>
    </source>
</evidence>
<dbReference type="CDD" id="cd09823">
    <property type="entry name" value="peroxinectin_like"/>
    <property type="match status" value="1"/>
</dbReference>
<proteinExistence type="predicted"/>
<dbReference type="Pfam" id="PF03098">
    <property type="entry name" value="An_peroxidase"/>
    <property type="match status" value="1"/>
</dbReference>
<evidence type="ECO:0000256" key="3">
    <source>
        <dbReference type="ARBA" id="ARBA00022559"/>
    </source>
</evidence>
<dbReference type="GeneID" id="109399009"/>
<protein>
    <recommendedName>
        <fullName evidence="8">Peroxidase</fullName>
    </recommendedName>
</protein>
<evidence type="ECO:0000313" key="7">
    <source>
        <dbReference type="Proteomes" id="UP000069940"/>
    </source>
</evidence>
<evidence type="ECO:0008006" key="8">
    <source>
        <dbReference type="Google" id="ProtNLM"/>
    </source>
</evidence>
<keyword evidence="2" id="KW-0964">Secreted</keyword>
<organism evidence="6 7">
    <name type="scientific">Aedes albopictus</name>
    <name type="common">Asian tiger mosquito</name>
    <name type="synonym">Stegomyia albopicta</name>
    <dbReference type="NCBI Taxonomy" id="7160"/>
    <lineage>
        <taxon>Eukaryota</taxon>
        <taxon>Metazoa</taxon>
        <taxon>Ecdysozoa</taxon>
        <taxon>Arthropoda</taxon>
        <taxon>Hexapoda</taxon>
        <taxon>Insecta</taxon>
        <taxon>Pterygota</taxon>
        <taxon>Neoptera</taxon>
        <taxon>Endopterygota</taxon>
        <taxon>Diptera</taxon>
        <taxon>Nematocera</taxon>
        <taxon>Culicoidea</taxon>
        <taxon>Culicidae</taxon>
        <taxon>Culicinae</taxon>
        <taxon>Aedini</taxon>
        <taxon>Aedes</taxon>
        <taxon>Stegomyia</taxon>
    </lineage>
</organism>